<dbReference type="InterPro" id="IPR007899">
    <property type="entry name" value="CHAD_dom"/>
</dbReference>
<dbReference type="PANTHER" id="PTHR39339">
    <property type="entry name" value="SLR1444 PROTEIN"/>
    <property type="match status" value="1"/>
</dbReference>
<protein>
    <recommendedName>
        <fullName evidence="1">CHAD domain-containing protein</fullName>
    </recommendedName>
</protein>
<feature type="domain" description="CHAD" evidence="1">
    <location>
        <begin position="8"/>
        <end position="284"/>
    </location>
</feature>
<reference evidence="2 3" key="1">
    <citation type="submission" date="2018-06" db="EMBL/GenBank/DDBJ databases">
        <title>Three novel Pseudomonas species isolated from symptomatic oak.</title>
        <authorList>
            <person name="Bueno-Gonzalez V."/>
            <person name="Brady C."/>
        </authorList>
    </citation>
    <scope>NUCLEOTIDE SEQUENCE [LARGE SCALE GENOMIC DNA]</scope>
    <source>
        <strain evidence="2 3">P17C</strain>
    </source>
</reference>
<accession>A0A4Q9RC72</accession>
<keyword evidence="3" id="KW-1185">Reference proteome</keyword>
<dbReference type="SMART" id="SM00880">
    <property type="entry name" value="CHAD"/>
    <property type="match status" value="1"/>
</dbReference>
<dbReference type="AlphaFoldDB" id="A0A4Q9RC72"/>
<evidence type="ECO:0000313" key="3">
    <source>
        <dbReference type="Proteomes" id="UP000292639"/>
    </source>
</evidence>
<proteinExistence type="predicted"/>
<gene>
    <name evidence="2" type="ORF">DNJ96_07120</name>
</gene>
<evidence type="ECO:0000313" key="2">
    <source>
        <dbReference type="EMBL" id="TBU97887.1"/>
    </source>
</evidence>
<name>A0A4Q9RC72_9GAMM</name>
<organism evidence="2 3">
    <name type="scientific">Stutzerimonas kirkiae</name>
    <dbReference type="NCBI Taxonomy" id="2211392"/>
    <lineage>
        <taxon>Bacteria</taxon>
        <taxon>Pseudomonadati</taxon>
        <taxon>Pseudomonadota</taxon>
        <taxon>Gammaproteobacteria</taxon>
        <taxon>Pseudomonadales</taxon>
        <taxon>Pseudomonadaceae</taxon>
        <taxon>Stutzerimonas</taxon>
    </lineage>
</organism>
<dbReference type="InterPro" id="IPR038186">
    <property type="entry name" value="CHAD_dom_sf"/>
</dbReference>
<comment type="caution">
    <text evidence="2">The sequence shown here is derived from an EMBL/GenBank/DDBJ whole genome shotgun (WGS) entry which is preliminary data.</text>
</comment>
<evidence type="ECO:0000259" key="1">
    <source>
        <dbReference type="PROSITE" id="PS51708"/>
    </source>
</evidence>
<dbReference type="Gene3D" id="1.40.20.10">
    <property type="entry name" value="CHAD domain"/>
    <property type="match status" value="1"/>
</dbReference>
<dbReference type="Pfam" id="PF05235">
    <property type="entry name" value="CHAD"/>
    <property type="match status" value="1"/>
</dbReference>
<dbReference type="Proteomes" id="UP000292639">
    <property type="component" value="Unassembled WGS sequence"/>
</dbReference>
<dbReference type="RefSeq" id="WP_131183655.1">
    <property type="nucleotide sequence ID" value="NZ_QJUO01000005.1"/>
</dbReference>
<dbReference type="EMBL" id="QJUP01000007">
    <property type="protein sequence ID" value="TBU97887.1"/>
    <property type="molecule type" value="Genomic_DNA"/>
</dbReference>
<dbReference type="PROSITE" id="PS51708">
    <property type="entry name" value="CHAD"/>
    <property type="match status" value="1"/>
</dbReference>
<dbReference type="PANTHER" id="PTHR39339:SF1">
    <property type="entry name" value="CHAD DOMAIN-CONTAINING PROTEIN"/>
    <property type="match status" value="1"/>
</dbReference>
<sequence>MAYQLRPRSSVAAQVRKAARDRLAEAIDALAAPPMDVGEGIHQARKRIKELRALLRLVRKPLGVTFDRENRRLRDIARELSESRDATAMLESWDLLAGHFGQPFDNQAMRQTRQRLQARAETAEACDAGLGVVISGVQAQLQAIMHGVDNWRLHGKGFELLAEGLHDIYRAGTRELAKLGEEPDDEGFHQWRKRVKDHWYQCRLLTPVWPGLMAQRCESLKQLAEALGDEHDLYMMQQALEREPALFGDEEERSLLARLIGQRRQALRHEALVQGRQLYGEPPSALVERIRGYWKDARKYHTL</sequence>